<reference evidence="12" key="1">
    <citation type="submission" date="2022-05" db="EMBL/GenBank/DDBJ databases">
        <title>Description of a novel species of Leclercia; Leclercia tamurae and the Proposal for a Novel Genus Silvania gen. nov. Containing Two Novel Species Silvania hatchlandensis sp. nov. and Silvania confinis sp. nov. Isolated from the Rhizosphere of Oak.</title>
        <authorList>
            <person name="Maddock D.W."/>
            <person name="Brady C.L."/>
            <person name="Denman S."/>
            <person name="Arnold D."/>
        </authorList>
    </citation>
    <scope>NUCLEOTIDE SEQUENCE</scope>
    <source>
        <strain evidence="12">H4N4</strain>
    </source>
</reference>
<feature type="domain" description="Pili assembly chaperone C-terminal" evidence="11">
    <location>
        <begin position="159"/>
        <end position="216"/>
    </location>
</feature>
<evidence type="ECO:0000256" key="1">
    <source>
        <dbReference type="ARBA" id="ARBA00004418"/>
    </source>
</evidence>
<evidence type="ECO:0000259" key="10">
    <source>
        <dbReference type="Pfam" id="PF00345"/>
    </source>
</evidence>
<dbReference type="InterPro" id="IPR036316">
    <property type="entry name" value="Pili_assmbl_chap_C_dom_sf"/>
</dbReference>
<protein>
    <submittedName>
        <fullName evidence="12">Molecular chaperone</fullName>
    </submittedName>
</protein>
<dbReference type="SUPFAM" id="SSF49584">
    <property type="entry name" value="Periplasmic chaperone C-domain"/>
    <property type="match status" value="1"/>
</dbReference>
<feature type="domain" description="Pili assembly chaperone N-terminal" evidence="10">
    <location>
        <begin position="20"/>
        <end position="137"/>
    </location>
</feature>
<name>A0A9J6QDZ1_9ENTR</name>
<dbReference type="Pfam" id="PF02753">
    <property type="entry name" value="PapD_C"/>
    <property type="match status" value="1"/>
</dbReference>
<dbReference type="GO" id="GO:0030288">
    <property type="term" value="C:outer membrane-bounded periplasmic space"/>
    <property type="evidence" value="ECO:0007669"/>
    <property type="project" value="InterPro"/>
</dbReference>
<accession>A0A9J6QDZ1</accession>
<dbReference type="AlphaFoldDB" id="A0A9J6QDZ1"/>
<feature type="signal peptide" evidence="9">
    <location>
        <begin position="1"/>
        <end position="19"/>
    </location>
</feature>
<evidence type="ECO:0000256" key="5">
    <source>
        <dbReference type="ARBA" id="ARBA00022764"/>
    </source>
</evidence>
<dbReference type="EMBL" id="JAMGZJ010000078">
    <property type="protein sequence ID" value="MCU6670727.1"/>
    <property type="molecule type" value="Genomic_DNA"/>
</dbReference>
<evidence type="ECO:0000313" key="12">
    <source>
        <dbReference type="EMBL" id="MCU6670727.1"/>
    </source>
</evidence>
<dbReference type="InterPro" id="IPR008962">
    <property type="entry name" value="PapD-like_sf"/>
</dbReference>
<dbReference type="InterPro" id="IPR018046">
    <property type="entry name" value="Pili_assmbl_chaperone_CS"/>
</dbReference>
<keyword evidence="3" id="KW-1029">Fimbrium biogenesis</keyword>
<evidence type="ECO:0000256" key="8">
    <source>
        <dbReference type="RuleBase" id="RU003918"/>
    </source>
</evidence>
<gene>
    <name evidence="12" type="ORF">M8013_18535</name>
</gene>
<evidence type="ECO:0000256" key="6">
    <source>
        <dbReference type="ARBA" id="ARBA00023186"/>
    </source>
</evidence>
<comment type="similarity">
    <text evidence="2 8">Belongs to the periplasmic pilus chaperone family.</text>
</comment>
<keyword evidence="4 9" id="KW-0732">Signal</keyword>
<dbReference type="InterPro" id="IPR016148">
    <property type="entry name" value="Pili_assmbl_chaperone_C"/>
</dbReference>
<dbReference type="PROSITE" id="PS00635">
    <property type="entry name" value="PILI_CHAPERONE"/>
    <property type="match status" value="1"/>
</dbReference>
<dbReference type="InterPro" id="IPR016147">
    <property type="entry name" value="Pili_assmbl_chaperone_N"/>
</dbReference>
<comment type="subcellular location">
    <subcellularLocation>
        <location evidence="1 8">Periplasm</location>
    </subcellularLocation>
</comment>
<dbReference type="InterPro" id="IPR001829">
    <property type="entry name" value="Pili_assmbl_chaperone_bac"/>
</dbReference>
<keyword evidence="5" id="KW-0574">Periplasm</keyword>
<proteinExistence type="inferred from homology"/>
<evidence type="ECO:0000256" key="2">
    <source>
        <dbReference type="ARBA" id="ARBA00007399"/>
    </source>
</evidence>
<dbReference type="Gene3D" id="2.60.40.10">
    <property type="entry name" value="Immunoglobulins"/>
    <property type="match status" value="2"/>
</dbReference>
<organism evidence="12 13">
    <name type="scientific">Silvania confinis</name>
    <dbReference type="NCBI Taxonomy" id="2926470"/>
    <lineage>
        <taxon>Bacteria</taxon>
        <taxon>Pseudomonadati</taxon>
        <taxon>Pseudomonadota</taxon>
        <taxon>Gammaproteobacteria</taxon>
        <taxon>Enterobacterales</taxon>
        <taxon>Enterobacteriaceae</taxon>
        <taxon>Silvania</taxon>
    </lineage>
</organism>
<dbReference type="PANTHER" id="PTHR30251">
    <property type="entry name" value="PILUS ASSEMBLY CHAPERONE"/>
    <property type="match status" value="1"/>
</dbReference>
<dbReference type="SUPFAM" id="SSF49354">
    <property type="entry name" value="PapD-like"/>
    <property type="match status" value="1"/>
</dbReference>
<keyword evidence="13" id="KW-1185">Reference proteome</keyword>
<dbReference type="PRINTS" id="PR00969">
    <property type="entry name" value="CHAPERONPILI"/>
</dbReference>
<keyword evidence="6 8" id="KW-0143">Chaperone</keyword>
<dbReference type="GO" id="GO:0071555">
    <property type="term" value="P:cell wall organization"/>
    <property type="evidence" value="ECO:0007669"/>
    <property type="project" value="InterPro"/>
</dbReference>
<keyword evidence="7" id="KW-0393">Immunoglobulin domain</keyword>
<evidence type="ECO:0000256" key="9">
    <source>
        <dbReference type="SAM" id="SignalP"/>
    </source>
</evidence>
<dbReference type="FunFam" id="2.60.40.10:FF:000458">
    <property type="entry name" value="Molecular chaperone FimC"/>
    <property type="match status" value="1"/>
</dbReference>
<comment type="caution">
    <text evidence="12">The sequence shown here is derived from an EMBL/GenBank/DDBJ whole genome shotgun (WGS) entry which is preliminary data.</text>
</comment>
<sequence>MRKTVLISSLLLITSIAHAGVIIEGTRLIYQGDKKESSLGISNPDNLDYLVQSWVESADHTREKAPFLITPPLFRLDGHQDNVLRVVRTGGNLPTDRESLYWLNIKSIPSTAHDENSNTLQIAIKTRIKLLYRPAGLSGKPDEMADKLRWHKQGNNLVVSNPTPFYMNFQTIDVGGKKVDNVTWVAPDSDAHFAVPGGISGTSVSWKIINDYGAVSHAWSAPLQ</sequence>
<dbReference type="RefSeq" id="WP_271269252.1">
    <property type="nucleotide sequence ID" value="NZ_JAMGZJ010000078.1"/>
</dbReference>
<evidence type="ECO:0000259" key="11">
    <source>
        <dbReference type="Pfam" id="PF02753"/>
    </source>
</evidence>
<evidence type="ECO:0000313" key="13">
    <source>
        <dbReference type="Proteomes" id="UP001061282"/>
    </source>
</evidence>
<dbReference type="InterPro" id="IPR013783">
    <property type="entry name" value="Ig-like_fold"/>
</dbReference>
<evidence type="ECO:0000256" key="7">
    <source>
        <dbReference type="ARBA" id="ARBA00023319"/>
    </source>
</evidence>
<dbReference type="PANTHER" id="PTHR30251:SF9">
    <property type="entry name" value="CHAPERONE PROTEIN CAF1M"/>
    <property type="match status" value="1"/>
</dbReference>
<dbReference type="Proteomes" id="UP001061282">
    <property type="component" value="Unassembled WGS sequence"/>
</dbReference>
<evidence type="ECO:0000256" key="4">
    <source>
        <dbReference type="ARBA" id="ARBA00022729"/>
    </source>
</evidence>
<dbReference type="InterPro" id="IPR050643">
    <property type="entry name" value="Periplasmic_pilus_chap"/>
</dbReference>
<evidence type="ECO:0000256" key="3">
    <source>
        <dbReference type="ARBA" id="ARBA00022558"/>
    </source>
</evidence>
<dbReference type="Pfam" id="PF00345">
    <property type="entry name" value="PapD_N"/>
    <property type="match status" value="1"/>
</dbReference>
<feature type="chain" id="PRO_5039893290" evidence="9">
    <location>
        <begin position="20"/>
        <end position="224"/>
    </location>
</feature>